<evidence type="ECO:0000256" key="4">
    <source>
        <dbReference type="SAM" id="Coils"/>
    </source>
</evidence>
<gene>
    <name evidence="8" type="ORF">GH266_22130</name>
</gene>
<dbReference type="InterPro" id="IPR003660">
    <property type="entry name" value="HAMP_dom"/>
</dbReference>
<dbReference type="KEGG" id="siw:GH266_22130"/>
<name>A0A857CD54_9HYPH</name>
<keyword evidence="4" id="KW-0175">Coiled coil</keyword>
<proteinExistence type="inferred from homology"/>
<dbReference type="PANTHER" id="PTHR32089:SF112">
    <property type="entry name" value="LYSOZYME-LIKE PROTEIN-RELATED"/>
    <property type="match status" value="1"/>
</dbReference>
<feature type="transmembrane region" description="Helical" evidence="5">
    <location>
        <begin position="255"/>
        <end position="278"/>
    </location>
</feature>
<dbReference type="PANTHER" id="PTHR32089">
    <property type="entry name" value="METHYL-ACCEPTING CHEMOTAXIS PROTEIN MCPB"/>
    <property type="match status" value="1"/>
</dbReference>
<evidence type="ECO:0000256" key="1">
    <source>
        <dbReference type="ARBA" id="ARBA00023224"/>
    </source>
</evidence>
<feature type="coiled-coil region" evidence="4">
    <location>
        <begin position="325"/>
        <end position="358"/>
    </location>
</feature>
<dbReference type="SMART" id="SM00304">
    <property type="entry name" value="HAMP"/>
    <property type="match status" value="1"/>
</dbReference>
<evidence type="ECO:0000256" key="2">
    <source>
        <dbReference type="ARBA" id="ARBA00029447"/>
    </source>
</evidence>
<keyword evidence="1 3" id="KW-0807">Transducer</keyword>
<feature type="domain" description="Methyl-accepting transducer" evidence="6">
    <location>
        <begin position="367"/>
        <end position="596"/>
    </location>
</feature>
<feature type="transmembrane region" description="Helical" evidence="5">
    <location>
        <begin position="37"/>
        <end position="54"/>
    </location>
</feature>
<evidence type="ECO:0000256" key="3">
    <source>
        <dbReference type="PROSITE-ProRule" id="PRU00284"/>
    </source>
</evidence>
<dbReference type="Pfam" id="PF00015">
    <property type="entry name" value="MCPsignal"/>
    <property type="match status" value="1"/>
</dbReference>
<evidence type="ECO:0000313" key="8">
    <source>
        <dbReference type="EMBL" id="QGZ36956.1"/>
    </source>
</evidence>
<dbReference type="PROSITE" id="PS50885">
    <property type="entry name" value="HAMP"/>
    <property type="match status" value="1"/>
</dbReference>
<sequence length="630" mass="67468">MQFGSGSCRFLLRRFEFSSGIAMNSPVNSVSFLFSRQIYLAFTVTIPLSAQGHVRVRRGEMRSGTFSLSVAHKIGATMALLIGVAIISSLISFNATQRVGENGIDLGEAEAPLADAAMEIKLTATHAHLLFEEIMSGDEGESIDEVWRLIGEARFYARAILEGGSNDEGTFIATSDPAVREIVQDVETKIDTFEEAARERYAGLASGASGAAGSKADEIFDATFESFVARADEAEELIHQSMAVSLASLRSEAEWARTVSLGGVAAMILVFLAGTVFVHRSVAMRLRDLDRLARAYADGETDAPAPAWRSRDELGRLSEALARFRDGVIRQRQLAEEAAEQEQRRAIEQRELERRTAQSFHETTRAFFDSLDGAAGDLMKAVDTLERMSTRSGELSERTTAASRHASDNVQTVAAAAEELSSSISEIARQVSSTTEVVSRASDHARRTNETVSRLAAGAAKIGEVVTLIQAIAEQTNLLALNATIEAARAGEAGRGFAVVAAEVKELATQTSKATEEIGSQIAAIQGSTEDAVAAIGEITRTMQDVDGFTGSIAEAVDQQGQATGDISQHAQQASTRTSEVADTMGEMSSAIGETGKEAATVRELSRTVHREAGNLRSSVRDFLARFDAA</sequence>
<dbReference type="Gene3D" id="1.10.287.950">
    <property type="entry name" value="Methyl-accepting chemotaxis protein"/>
    <property type="match status" value="1"/>
</dbReference>
<dbReference type="SUPFAM" id="SSF58104">
    <property type="entry name" value="Methyl-accepting chemotaxis protein (MCP) signaling domain"/>
    <property type="match status" value="1"/>
</dbReference>
<reference evidence="8 9" key="1">
    <citation type="submission" date="2019-12" db="EMBL/GenBank/DDBJ databases">
        <title>The genome of Stappia indica PHM037.</title>
        <authorList>
            <person name="Kacar D."/>
            <person name="Galan B."/>
            <person name="Canedo L."/>
            <person name="Rodriguez P."/>
            <person name="de la Calle F."/>
            <person name="Garcia J.L."/>
        </authorList>
    </citation>
    <scope>NUCLEOTIDE SEQUENCE [LARGE SCALE GENOMIC DNA]</scope>
    <source>
        <strain evidence="8 9">PHM037</strain>
    </source>
</reference>
<dbReference type="EMBL" id="CP046908">
    <property type="protein sequence ID" value="QGZ36956.1"/>
    <property type="molecule type" value="Genomic_DNA"/>
</dbReference>
<dbReference type="CDD" id="cd06225">
    <property type="entry name" value="HAMP"/>
    <property type="match status" value="1"/>
</dbReference>
<dbReference type="PROSITE" id="PS50111">
    <property type="entry name" value="CHEMOTAXIS_TRANSDUC_2"/>
    <property type="match status" value="1"/>
</dbReference>
<protein>
    <submittedName>
        <fullName evidence="8">HAMP domain-containing protein</fullName>
    </submittedName>
</protein>
<keyword evidence="5" id="KW-0812">Transmembrane</keyword>
<feature type="transmembrane region" description="Helical" evidence="5">
    <location>
        <begin position="74"/>
        <end position="93"/>
    </location>
</feature>
<keyword evidence="5" id="KW-0472">Membrane</keyword>
<keyword evidence="5" id="KW-1133">Transmembrane helix</keyword>
<dbReference type="GO" id="GO:0016020">
    <property type="term" value="C:membrane"/>
    <property type="evidence" value="ECO:0007669"/>
    <property type="project" value="InterPro"/>
</dbReference>
<evidence type="ECO:0000256" key="5">
    <source>
        <dbReference type="SAM" id="Phobius"/>
    </source>
</evidence>
<accession>A0A857CD54</accession>
<comment type="similarity">
    <text evidence="2">Belongs to the methyl-accepting chemotaxis (MCP) protein family.</text>
</comment>
<evidence type="ECO:0000313" key="9">
    <source>
        <dbReference type="Proteomes" id="UP000435648"/>
    </source>
</evidence>
<evidence type="ECO:0000259" key="7">
    <source>
        <dbReference type="PROSITE" id="PS50885"/>
    </source>
</evidence>
<dbReference type="InterPro" id="IPR004089">
    <property type="entry name" value="MCPsignal_dom"/>
</dbReference>
<dbReference type="GO" id="GO:0007165">
    <property type="term" value="P:signal transduction"/>
    <property type="evidence" value="ECO:0007669"/>
    <property type="project" value="UniProtKB-KW"/>
</dbReference>
<dbReference type="AlphaFoldDB" id="A0A857CD54"/>
<dbReference type="Proteomes" id="UP000435648">
    <property type="component" value="Chromosome"/>
</dbReference>
<dbReference type="SMART" id="SM00283">
    <property type="entry name" value="MA"/>
    <property type="match status" value="1"/>
</dbReference>
<evidence type="ECO:0000259" key="6">
    <source>
        <dbReference type="PROSITE" id="PS50111"/>
    </source>
</evidence>
<organism evidence="8 9">
    <name type="scientific">Stappia indica</name>
    <dbReference type="NCBI Taxonomy" id="538381"/>
    <lineage>
        <taxon>Bacteria</taxon>
        <taxon>Pseudomonadati</taxon>
        <taxon>Pseudomonadota</taxon>
        <taxon>Alphaproteobacteria</taxon>
        <taxon>Hyphomicrobiales</taxon>
        <taxon>Stappiaceae</taxon>
        <taxon>Stappia</taxon>
    </lineage>
</organism>
<feature type="domain" description="HAMP" evidence="7">
    <location>
        <begin position="280"/>
        <end position="333"/>
    </location>
</feature>